<feature type="compositionally biased region" description="Polar residues" evidence="1">
    <location>
        <begin position="770"/>
        <end position="779"/>
    </location>
</feature>
<feature type="compositionally biased region" description="Low complexity" evidence="1">
    <location>
        <begin position="780"/>
        <end position="800"/>
    </location>
</feature>
<gene>
    <name evidence="2" type="ORF">THAOC_13628</name>
</gene>
<evidence type="ECO:0000313" key="3">
    <source>
        <dbReference type="Proteomes" id="UP000266841"/>
    </source>
</evidence>
<evidence type="ECO:0000313" key="2">
    <source>
        <dbReference type="EMBL" id="EJK65498.1"/>
    </source>
</evidence>
<dbReference type="InterPro" id="IPR016024">
    <property type="entry name" value="ARM-type_fold"/>
</dbReference>
<feature type="region of interest" description="Disordered" evidence="1">
    <location>
        <begin position="254"/>
        <end position="280"/>
    </location>
</feature>
<feature type="compositionally biased region" description="Basic and acidic residues" evidence="1">
    <location>
        <begin position="81"/>
        <end position="91"/>
    </location>
</feature>
<feature type="region of interest" description="Disordered" evidence="1">
    <location>
        <begin position="171"/>
        <end position="214"/>
    </location>
</feature>
<name>K0SH38_THAOC</name>
<protein>
    <recommendedName>
        <fullName evidence="4">Armadillo repeat-containing domain-containing protein</fullName>
    </recommendedName>
</protein>
<feature type="compositionally biased region" description="Low complexity" evidence="1">
    <location>
        <begin position="12"/>
        <end position="26"/>
    </location>
</feature>
<sequence>MDLAERHGRGGVSSVTSAGSGSLAGRSSDDDFSHDSYSNLSRPGAVSVASNGSGRLLDQRMQRKLEQEASRDTGSASASRHSVEPIREHPDGYFPSLVRDDLTDVGTVRTNDAQTVATNYGGSTVASNMSKRTIGSESSWCGATISTKGSLLQGGATIIPTRRNLAANIEEEEEELVDSGDDESDDNGKERFHSAQIGVSRAQSSGVQRKSDDDMARRIEEVRAALGDYDSTDDEIRNMLKENDRASEIMSLSLTSLDDAEPSRAASSEPAGVAERSAQGGGRIWDECIKPVLSGPSPSAFDHSGFLDSSPTSMPESVDLPIRQVAARERIHSILTSRLGRDLEETVGGSSEYDRVSAALDDVERWSRSFPTLDEIRRSPSDLQAKVLASCGTRDVADGILQFIVEANRRNGMELLGGDGTSDMRKAENVVDTIVAQMTLYKSVRILEDGCAILGEAAEVVCHRGGLGVLVDAAGSQNGLLASAALRALSAVVSGATSSDLLSVRACEAVVGAMARHPGDVAVQVWGANATWLMSAIDDVLKESFVGLGGADLIARAMDRFVACETMQEKGIGAVWSLAVPVGTKRRVGSAAVGSVINGLAAFPSSCQVVANGLGCLKCFSIDSGTGWFDEAIELVYSCLWLHLNNPSLSQVGLAALCNITIKLESNEVSRISEDELEIVLQVMLAHRNIRVVQSNAIQALKNFTFSQSNLEVLGKDEHLVDTVLAARSVHRQGFQGRDEELLMSLPPWQRKTTSGICSNRTGHLDDSSLGKSRSNFSLPSSAAAARSRPGAVAVPSSEESSVKKGNNTSLQLSYNSELGSAYSHSGDESRPGAVMGNPSLLQDKILHFGGSRDVADRIMQFIAVEADPRNGADGSKVFRGGSRRHAPFDVR</sequence>
<evidence type="ECO:0008006" key="4">
    <source>
        <dbReference type="Google" id="ProtNLM"/>
    </source>
</evidence>
<feature type="compositionally biased region" description="Polar residues" evidence="1">
    <location>
        <begin position="753"/>
        <end position="762"/>
    </location>
</feature>
<dbReference type="SUPFAM" id="SSF48371">
    <property type="entry name" value="ARM repeat"/>
    <property type="match status" value="1"/>
</dbReference>
<feature type="non-terminal residue" evidence="2">
    <location>
        <position position="892"/>
    </location>
</feature>
<dbReference type="EMBL" id="AGNL01015745">
    <property type="protein sequence ID" value="EJK65498.1"/>
    <property type="molecule type" value="Genomic_DNA"/>
</dbReference>
<accession>K0SH38</accession>
<feature type="compositionally biased region" description="Acidic residues" evidence="1">
    <location>
        <begin position="171"/>
        <end position="185"/>
    </location>
</feature>
<dbReference type="InterPro" id="IPR011989">
    <property type="entry name" value="ARM-like"/>
</dbReference>
<evidence type="ECO:0000256" key="1">
    <source>
        <dbReference type="SAM" id="MobiDB-lite"/>
    </source>
</evidence>
<reference evidence="2 3" key="1">
    <citation type="journal article" date="2012" name="Genome Biol.">
        <title>Genome and low-iron response of an oceanic diatom adapted to chronic iron limitation.</title>
        <authorList>
            <person name="Lommer M."/>
            <person name="Specht M."/>
            <person name="Roy A.S."/>
            <person name="Kraemer L."/>
            <person name="Andreson R."/>
            <person name="Gutowska M.A."/>
            <person name="Wolf J."/>
            <person name="Bergner S.V."/>
            <person name="Schilhabel M.B."/>
            <person name="Klostermeier U.C."/>
            <person name="Beiko R.G."/>
            <person name="Rosenstiel P."/>
            <person name="Hippler M."/>
            <person name="Laroche J."/>
        </authorList>
    </citation>
    <scope>NUCLEOTIDE SEQUENCE [LARGE SCALE GENOMIC DNA]</scope>
    <source>
        <strain evidence="2 3">CCMP1005</strain>
    </source>
</reference>
<feature type="region of interest" description="Disordered" evidence="1">
    <location>
        <begin position="1"/>
        <end position="94"/>
    </location>
</feature>
<proteinExistence type="predicted"/>
<organism evidence="2 3">
    <name type="scientific">Thalassiosira oceanica</name>
    <name type="common">Marine diatom</name>
    <dbReference type="NCBI Taxonomy" id="159749"/>
    <lineage>
        <taxon>Eukaryota</taxon>
        <taxon>Sar</taxon>
        <taxon>Stramenopiles</taxon>
        <taxon>Ochrophyta</taxon>
        <taxon>Bacillariophyta</taxon>
        <taxon>Coscinodiscophyceae</taxon>
        <taxon>Thalassiosirophycidae</taxon>
        <taxon>Thalassiosirales</taxon>
        <taxon>Thalassiosiraceae</taxon>
        <taxon>Thalassiosira</taxon>
    </lineage>
</organism>
<dbReference type="Proteomes" id="UP000266841">
    <property type="component" value="Unassembled WGS sequence"/>
</dbReference>
<feature type="region of interest" description="Disordered" evidence="1">
    <location>
        <begin position="753"/>
        <end position="809"/>
    </location>
</feature>
<dbReference type="Gene3D" id="1.25.10.10">
    <property type="entry name" value="Leucine-rich Repeat Variant"/>
    <property type="match status" value="1"/>
</dbReference>
<keyword evidence="3" id="KW-1185">Reference proteome</keyword>
<feature type="compositionally biased region" description="Basic and acidic residues" evidence="1">
    <location>
        <begin position="57"/>
        <end position="71"/>
    </location>
</feature>
<dbReference type="AlphaFoldDB" id="K0SH38"/>
<comment type="caution">
    <text evidence="2">The sequence shown here is derived from an EMBL/GenBank/DDBJ whole genome shotgun (WGS) entry which is preliminary data.</text>
</comment>
<feature type="region of interest" description="Disordered" evidence="1">
    <location>
        <begin position="871"/>
        <end position="892"/>
    </location>
</feature>